<evidence type="ECO:0000313" key="2">
    <source>
        <dbReference type="EMBL" id="ADG12120.1"/>
    </source>
</evidence>
<accession>D5VNP7</accession>
<dbReference type="EMBL" id="CP002008">
    <property type="protein sequence ID" value="ADG12120.1"/>
    <property type="molecule type" value="Genomic_DNA"/>
</dbReference>
<dbReference type="PROSITE" id="PS51257">
    <property type="entry name" value="PROKAR_LIPOPROTEIN"/>
    <property type="match status" value="1"/>
</dbReference>
<organism evidence="2 3">
    <name type="scientific">Caulobacter segnis (strain ATCC 21756 / DSM 7131 / JCM 7823 / NBRC 15250 / LMG 17158 / TK0059)</name>
    <name type="common">Mycoplana segnis</name>
    <dbReference type="NCBI Taxonomy" id="509190"/>
    <lineage>
        <taxon>Bacteria</taxon>
        <taxon>Pseudomonadati</taxon>
        <taxon>Pseudomonadota</taxon>
        <taxon>Alphaproteobacteria</taxon>
        <taxon>Caulobacterales</taxon>
        <taxon>Caulobacteraceae</taxon>
        <taxon>Caulobacter</taxon>
    </lineage>
</organism>
<dbReference type="Pfam" id="PF11288">
    <property type="entry name" value="DUF3089"/>
    <property type="match status" value="1"/>
</dbReference>
<dbReference type="ESTHER" id="caust-d5vnp7">
    <property type="family name" value="Duf_3089"/>
</dbReference>
<evidence type="ECO:0000256" key="1">
    <source>
        <dbReference type="SAM" id="SignalP"/>
    </source>
</evidence>
<reference evidence="3" key="1">
    <citation type="journal article" date="2011" name="J. Bacteriol.">
        <title>Genome sequences of eight morphologically diverse alphaproteobacteria.</title>
        <authorList>
            <consortium name="US DOE Joint Genome Institute"/>
            <person name="Brown P.J."/>
            <person name="Kysela D.T."/>
            <person name="Buechlein A."/>
            <person name="Hemmerich C."/>
            <person name="Brun Y.V."/>
        </authorList>
    </citation>
    <scope>NUCLEOTIDE SEQUENCE [LARGE SCALE GENOMIC DNA]</scope>
    <source>
        <strain evidence="3">ATCC 21756 / DSM 7131 / JCM 7823 / NBRC 15250 / LMG 17158 / TK0059</strain>
    </source>
</reference>
<dbReference type="HOGENOM" id="CLU_747698_0_0_5"/>
<dbReference type="STRING" id="509190.Cseg_3698"/>
<evidence type="ECO:0000313" key="3">
    <source>
        <dbReference type="Proteomes" id="UP000002629"/>
    </source>
</evidence>
<dbReference type="AlphaFoldDB" id="D5VNP7"/>
<proteinExistence type="predicted"/>
<evidence type="ECO:0008006" key="4">
    <source>
        <dbReference type="Google" id="ProtNLM"/>
    </source>
</evidence>
<feature type="chain" id="PRO_5003078700" description="Lysophospholipase" evidence="1">
    <location>
        <begin position="24"/>
        <end position="389"/>
    </location>
</feature>
<dbReference type="RefSeq" id="WP_013080765.1">
    <property type="nucleotide sequence ID" value="NC_014100.1"/>
</dbReference>
<gene>
    <name evidence="2" type="ordered locus">Cseg_3698</name>
</gene>
<dbReference type="eggNOG" id="COG2267">
    <property type="taxonomic scope" value="Bacteria"/>
</dbReference>
<dbReference type="Proteomes" id="UP000002629">
    <property type="component" value="Chromosome"/>
</dbReference>
<keyword evidence="1" id="KW-0732">Signal</keyword>
<dbReference type="InterPro" id="IPR021440">
    <property type="entry name" value="DUF3089"/>
</dbReference>
<name>D5VNP7_CAUST</name>
<feature type="signal peptide" evidence="1">
    <location>
        <begin position="1"/>
        <end position="23"/>
    </location>
</feature>
<dbReference type="Gene3D" id="3.40.50.1820">
    <property type="entry name" value="alpha/beta hydrolase"/>
    <property type="match status" value="1"/>
</dbReference>
<protein>
    <recommendedName>
        <fullName evidence="4">Lysophospholipase</fullName>
    </recommendedName>
</protein>
<dbReference type="InterPro" id="IPR029058">
    <property type="entry name" value="AB_hydrolase_fold"/>
</dbReference>
<sequence>MNRMRLAAMGLAAMLTMGAAACAQTTPAPTTPNDYAKTDNWLCLPGRQDACASDQTTTIVEADGKTAVEPFKAAAAPAYDCFYVYPTVSTDSGGNSDMIIDPAERRVVDQQLARFGSKCRVFAPMYRQVTLAALRTAMLGGRSPGDGELAYADVRDAWRWYLANENKGRGVVLIGHSQGSRILLSLLKNEIDGQPAQKQMISALVLGMNTPVDAAGNYGSIPLCTKADQAGCLVTYVSFRATSPPPANSRFGKTDPEGRRAGCVNPAALLAGKASSDEAPLHAYLSSKGFGAVEGQAPKPFAKDLKVTTPFVSMPGLLSARCVSDGEFTYLAVKVNADPADPRADEIGGDISVAGVILKDWGLHLIDVNLAMGDLVALVDRQAAAYGAK</sequence>
<dbReference type="SUPFAM" id="SSF53474">
    <property type="entry name" value="alpha/beta-Hydrolases"/>
    <property type="match status" value="1"/>
</dbReference>
<dbReference type="KEGG" id="cse:Cseg_3698"/>